<reference evidence="3 4" key="1">
    <citation type="submission" date="2019-12" db="EMBL/GenBank/DDBJ databases">
        <title>Chromosome-level assembly of the Caenorhabditis remanei genome.</title>
        <authorList>
            <person name="Teterina A.A."/>
            <person name="Willis J.H."/>
            <person name="Phillips P.C."/>
        </authorList>
    </citation>
    <scope>NUCLEOTIDE SEQUENCE [LARGE SCALE GENOMIC DNA]</scope>
    <source>
        <strain evidence="3 4">PX506</strain>
        <tissue evidence="3">Whole organism</tissue>
    </source>
</reference>
<organism evidence="3 4">
    <name type="scientific">Caenorhabditis remanei</name>
    <name type="common">Caenorhabditis vulgaris</name>
    <dbReference type="NCBI Taxonomy" id="31234"/>
    <lineage>
        <taxon>Eukaryota</taxon>
        <taxon>Metazoa</taxon>
        <taxon>Ecdysozoa</taxon>
        <taxon>Nematoda</taxon>
        <taxon>Chromadorea</taxon>
        <taxon>Rhabditida</taxon>
        <taxon>Rhabditina</taxon>
        <taxon>Rhabditomorpha</taxon>
        <taxon>Rhabditoidea</taxon>
        <taxon>Rhabditidae</taxon>
        <taxon>Peloderinae</taxon>
        <taxon>Caenorhabditis</taxon>
    </lineage>
</organism>
<dbReference type="AlphaFoldDB" id="A0A6A5GHZ1"/>
<dbReference type="Pfam" id="PF24602">
    <property type="entry name" value="DUF7622"/>
    <property type="match status" value="1"/>
</dbReference>
<proteinExistence type="predicted"/>
<comment type="caution">
    <text evidence="3">The sequence shown here is derived from an EMBL/GenBank/DDBJ whole genome shotgun (WGS) entry which is preliminary data.</text>
</comment>
<dbReference type="CTD" id="9807952"/>
<dbReference type="KEGG" id="crq:GCK72_020735"/>
<evidence type="ECO:0000313" key="4">
    <source>
        <dbReference type="Proteomes" id="UP000483820"/>
    </source>
</evidence>
<name>A0A6A5GHZ1_CAERE</name>
<dbReference type="RefSeq" id="XP_053582677.1">
    <property type="nucleotide sequence ID" value="XM_053733764.1"/>
</dbReference>
<accession>A0A6A5GHZ1</accession>
<feature type="signal peptide" evidence="1">
    <location>
        <begin position="1"/>
        <end position="21"/>
    </location>
</feature>
<dbReference type="Proteomes" id="UP000483820">
    <property type="component" value="Chromosome V"/>
</dbReference>
<dbReference type="EMBL" id="WUAV01000005">
    <property type="protein sequence ID" value="KAF1754175.1"/>
    <property type="molecule type" value="Genomic_DNA"/>
</dbReference>
<sequence length="366" mass="42317">MSTISSFLYILLLALLKISESIKCYHDPTNENNKTICEGDFCVISRFPRFIITYQKTCLTGIKKPNSSCTLDHDDNMVCVCDTDFCNTIHLYRSNATILPITECKAVNQLIYETKGCNKCIRTISYLKNDDYELNKFPNSGANVKDLSENIQCNTRGDSGDFILDQSVYMPERLYRNFFADSCYNFSMHQYHYYIHCRCSSTNCNSPETPDLPYPIAPPRIQCFTSGYDVDVNNKKYENLTTKIWYKENYRMLMTNVSYVDDDSECQGHYCVIAVDEGILLIDTFYDIYYKGCISANEQGPQKLALGYSYLNDVRYYICNEDYCNADIESVLESARNSSIDVRDDSSDRNNILIVFFFLCFSFEIF</sequence>
<dbReference type="PANTHER" id="PTHR37433">
    <property type="entry name" value="PROTEIN CBG25136-RELATED"/>
    <property type="match status" value="1"/>
</dbReference>
<feature type="chain" id="PRO_5025402069" description="DUF7622 domain-containing protein" evidence="1">
    <location>
        <begin position="22"/>
        <end position="366"/>
    </location>
</feature>
<keyword evidence="1" id="KW-0732">Signal</keyword>
<dbReference type="InterPro" id="IPR056039">
    <property type="entry name" value="DUF7622"/>
</dbReference>
<dbReference type="PANTHER" id="PTHR37433:SF17">
    <property type="entry name" value="UPAR_LY6 DOMAIN-CONTAINING PROTEIN"/>
    <property type="match status" value="1"/>
</dbReference>
<evidence type="ECO:0000313" key="3">
    <source>
        <dbReference type="EMBL" id="KAF1754175.1"/>
    </source>
</evidence>
<evidence type="ECO:0000256" key="1">
    <source>
        <dbReference type="SAM" id="SignalP"/>
    </source>
</evidence>
<evidence type="ECO:0000259" key="2">
    <source>
        <dbReference type="Pfam" id="PF24602"/>
    </source>
</evidence>
<gene>
    <name evidence="3" type="ORF">GCK72_020735</name>
</gene>
<feature type="domain" description="DUF7622" evidence="2">
    <location>
        <begin position="246"/>
        <end position="328"/>
    </location>
</feature>
<dbReference type="GeneID" id="9807952"/>
<protein>
    <recommendedName>
        <fullName evidence="2">DUF7622 domain-containing protein</fullName>
    </recommendedName>
</protein>